<dbReference type="Proteomes" id="UP000886657">
    <property type="component" value="Unassembled WGS sequence"/>
</dbReference>
<evidence type="ECO:0000313" key="3">
    <source>
        <dbReference type="EMBL" id="MBK9795867.1"/>
    </source>
</evidence>
<accession>A0A9D7SG45</accession>
<dbReference type="Pfam" id="PF04235">
    <property type="entry name" value="DUF418"/>
    <property type="match status" value="1"/>
</dbReference>
<evidence type="ECO:0000313" key="4">
    <source>
        <dbReference type="Proteomes" id="UP000886657"/>
    </source>
</evidence>
<evidence type="ECO:0000256" key="1">
    <source>
        <dbReference type="SAM" id="Phobius"/>
    </source>
</evidence>
<dbReference type="InterPro" id="IPR052529">
    <property type="entry name" value="Bact_Transport_Assoc"/>
</dbReference>
<keyword evidence="1" id="KW-1133">Transmembrane helix</keyword>
<evidence type="ECO:0000259" key="2">
    <source>
        <dbReference type="Pfam" id="PF04235"/>
    </source>
</evidence>
<name>A0A9D7SG45_9BACT</name>
<feature type="transmembrane region" description="Helical" evidence="1">
    <location>
        <begin position="148"/>
        <end position="168"/>
    </location>
</feature>
<protein>
    <submittedName>
        <fullName evidence="3">DUF418 domain-containing protein</fullName>
    </submittedName>
</protein>
<comment type="caution">
    <text evidence="3">The sequence shown here is derived from an EMBL/GenBank/DDBJ whole genome shotgun (WGS) entry which is preliminary data.</text>
</comment>
<feature type="transmembrane region" description="Helical" evidence="1">
    <location>
        <begin position="107"/>
        <end position="128"/>
    </location>
</feature>
<feature type="transmembrane region" description="Helical" evidence="1">
    <location>
        <begin position="285"/>
        <end position="310"/>
    </location>
</feature>
<feature type="transmembrane region" description="Helical" evidence="1">
    <location>
        <begin position="67"/>
        <end position="87"/>
    </location>
</feature>
<reference evidence="3" key="1">
    <citation type="submission" date="2020-10" db="EMBL/GenBank/DDBJ databases">
        <title>Connecting structure to function with the recovery of over 1000 high-quality activated sludge metagenome-assembled genomes encoding full-length rRNA genes using long-read sequencing.</title>
        <authorList>
            <person name="Singleton C.M."/>
            <person name="Petriglieri F."/>
            <person name="Kristensen J.M."/>
            <person name="Kirkegaard R.H."/>
            <person name="Michaelsen T.Y."/>
            <person name="Andersen M.H."/>
            <person name="Karst S.M."/>
            <person name="Dueholm M.S."/>
            <person name="Nielsen P.H."/>
            <person name="Albertsen M."/>
        </authorList>
    </citation>
    <scope>NUCLEOTIDE SEQUENCE</scope>
    <source>
        <strain evidence="3">Skiv_18-Q3-R9-52_MAXAC.067</strain>
    </source>
</reference>
<dbReference type="PANTHER" id="PTHR30590">
    <property type="entry name" value="INNER MEMBRANE PROTEIN"/>
    <property type="match status" value="1"/>
</dbReference>
<proteinExistence type="predicted"/>
<feature type="transmembrane region" description="Helical" evidence="1">
    <location>
        <begin position="26"/>
        <end position="47"/>
    </location>
</feature>
<feature type="transmembrane region" description="Helical" evidence="1">
    <location>
        <begin position="357"/>
        <end position="379"/>
    </location>
</feature>
<feature type="transmembrane region" description="Helical" evidence="1">
    <location>
        <begin position="219"/>
        <end position="235"/>
    </location>
</feature>
<feature type="transmembrane region" description="Helical" evidence="1">
    <location>
        <begin position="322"/>
        <end position="345"/>
    </location>
</feature>
<dbReference type="PANTHER" id="PTHR30590:SF2">
    <property type="entry name" value="INNER MEMBRANE PROTEIN"/>
    <property type="match status" value="1"/>
</dbReference>
<organism evidence="3 4">
    <name type="scientific">Candidatus Geothrix skivensis</name>
    <dbReference type="NCBI Taxonomy" id="2954439"/>
    <lineage>
        <taxon>Bacteria</taxon>
        <taxon>Pseudomonadati</taxon>
        <taxon>Acidobacteriota</taxon>
        <taxon>Holophagae</taxon>
        <taxon>Holophagales</taxon>
        <taxon>Holophagaceae</taxon>
        <taxon>Geothrix</taxon>
    </lineage>
</organism>
<keyword evidence="1" id="KW-0472">Membrane</keyword>
<gene>
    <name evidence="3" type="ORF">IPP58_05130</name>
</gene>
<dbReference type="EMBL" id="JADKIO010000005">
    <property type="protein sequence ID" value="MBK9795867.1"/>
    <property type="molecule type" value="Genomic_DNA"/>
</dbReference>
<dbReference type="AlphaFoldDB" id="A0A9D7SG45"/>
<keyword evidence="1" id="KW-0812">Transmembrane</keyword>
<feature type="domain" description="DUF418" evidence="2">
    <location>
        <begin position="234"/>
        <end position="397"/>
    </location>
</feature>
<feature type="transmembrane region" description="Helical" evidence="1">
    <location>
        <begin position="247"/>
        <end position="265"/>
    </location>
</feature>
<dbReference type="InterPro" id="IPR007349">
    <property type="entry name" value="DUF418"/>
</dbReference>
<sequence>MPPTTPSLQPLAAEARLLQLDVLRGLALLGVLLVNLSVFSGSEWAIAAHSPYPMGWGGTLVQALCSALLESKAAALLAMLFGAGLAIQAETLERRGERHLPFSLRRVGALALIGLAHSFLLWNGDILLDYALISLLMLPVLHVGARRILWTIPLLWAATGLLILPLAGRIGAASSLIDQSVPFHAMSAEHYGAASWFALLKYRAWEMVNVMGPVRLSNRLPILLPFFVLGAYFWKKGFFSEPDRHKTALRRMVLVFGLLGLAANLVPRELVWSFASSLSFRPFRILIRATYFFARPGLTLGYAAGILLLLQHPLARQALRVFAPLGRMALTQYLLQSLICIWIFNGHGLGLYGKVPISHYLLGGTVLFALQVWSSHLWLDRFRMGPAEWLWRRLSYGGPQRFKLSSPPPATAKARA</sequence>